<gene>
    <name evidence="3" type="ORF">ESB13_08455</name>
</gene>
<feature type="transmembrane region" description="Helical" evidence="1">
    <location>
        <begin position="24"/>
        <end position="43"/>
    </location>
</feature>
<feature type="transmembrane region" description="Helical" evidence="1">
    <location>
        <begin position="64"/>
        <end position="88"/>
    </location>
</feature>
<dbReference type="PANTHER" id="PTHR34220:SF7">
    <property type="entry name" value="SENSOR HISTIDINE KINASE YPDA"/>
    <property type="match status" value="1"/>
</dbReference>
<dbReference type="Pfam" id="PF06580">
    <property type="entry name" value="His_kinase"/>
    <property type="match status" value="1"/>
</dbReference>
<dbReference type="GO" id="GO:0016020">
    <property type="term" value="C:membrane"/>
    <property type="evidence" value="ECO:0007669"/>
    <property type="project" value="InterPro"/>
</dbReference>
<keyword evidence="1" id="KW-0472">Membrane</keyword>
<proteinExistence type="predicted"/>
<evidence type="ECO:0000313" key="4">
    <source>
        <dbReference type="Proteomes" id="UP000290545"/>
    </source>
</evidence>
<dbReference type="AlphaFoldDB" id="A0A4Q1DEU4"/>
<dbReference type="InterPro" id="IPR050640">
    <property type="entry name" value="Bact_2-comp_sensor_kinase"/>
</dbReference>
<organism evidence="3 4">
    <name type="scientific">Filimonas effusa</name>
    <dbReference type="NCBI Taxonomy" id="2508721"/>
    <lineage>
        <taxon>Bacteria</taxon>
        <taxon>Pseudomonadati</taxon>
        <taxon>Bacteroidota</taxon>
        <taxon>Chitinophagia</taxon>
        <taxon>Chitinophagales</taxon>
        <taxon>Chitinophagaceae</taxon>
        <taxon>Filimonas</taxon>
    </lineage>
</organism>
<keyword evidence="1" id="KW-0812">Transmembrane</keyword>
<dbReference type="InterPro" id="IPR010559">
    <property type="entry name" value="Sig_transdc_His_kin_internal"/>
</dbReference>
<accession>A0A4Q1DEU4</accession>
<evidence type="ECO:0000256" key="1">
    <source>
        <dbReference type="SAM" id="Phobius"/>
    </source>
</evidence>
<keyword evidence="3" id="KW-0418">Kinase</keyword>
<feature type="transmembrane region" description="Helical" evidence="1">
    <location>
        <begin position="108"/>
        <end position="127"/>
    </location>
</feature>
<keyword evidence="4" id="KW-1185">Reference proteome</keyword>
<keyword evidence="3" id="KW-0808">Transferase</keyword>
<sequence>MFFAAALISAGFLAYLVYYEEVESFYIVALAWIVTVIVLLWFGNRYIYFLLDQKIPWIASRTSSRFFIQLVTSTVYTLCCINLTYYLFKVSTNGMPPDLTQMLVLNVYGLLFTIPVLSINFGIYFMMQWKKAQLQANELKEENLQAQLNSLRMQLDPHFLFNNLNMLASLIDKDRDEAQDFLDKFADVYRYVLQYKKEELVPLSTELKFIKAYCYLLKKRFGEGVVIEIADINDAVSERCIPPLALQMLMENAVKHNIISRDMPLQIRVYPEGDRWIVAENTYQPMPKQGMVKLESGLENIRRRYQYLSALQINVGCDNEIFKVALPLLEVDE</sequence>
<dbReference type="Proteomes" id="UP000290545">
    <property type="component" value="Unassembled WGS sequence"/>
</dbReference>
<evidence type="ECO:0000313" key="3">
    <source>
        <dbReference type="EMBL" id="RXK87465.1"/>
    </source>
</evidence>
<keyword evidence="1" id="KW-1133">Transmembrane helix</keyword>
<reference evidence="3 4" key="1">
    <citation type="submission" date="2019-01" db="EMBL/GenBank/DDBJ databases">
        <title>Filimonas sp. strain TTM-71.</title>
        <authorList>
            <person name="Chen W.-M."/>
        </authorList>
    </citation>
    <scope>NUCLEOTIDE SEQUENCE [LARGE SCALE GENOMIC DNA]</scope>
    <source>
        <strain evidence="3 4">TTM-71</strain>
    </source>
</reference>
<dbReference type="GO" id="GO:0000155">
    <property type="term" value="F:phosphorelay sensor kinase activity"/>
    <property type="evidence" value="ECO:0007669"/>
    <property type="project" value="InterPro"/>
</dbReference>
<dbReference type="EMBL" id="SDHZ01000001">
    <property type="protein sequence ID" value="RXK87465.1"/>
    <property type="molecule type" value="Genomic_DNA"/>
</dbReference>
<dbReference type="PANTHER" id="PTHR34220">
    <property type="entry name" value="SENSOR HISTIDINE KINASE YPDA"/>
    <property type="match status" value="1"/>
</dbReference>
<comment type="caution">
    <text evidence="3">The sequence shown here is derived from an EMBL/GenBank/DDBJ whole genome shotgun (WGS) entry which is preliminary data.</text>
</comment>
<evidence type="ECO:0000259" key="2">
    <source>
        <dbReference type="Pfam" id="PF06580"/>
    </source>
</evidence>
<dbReference type="OrthoDB" id="9809908at2"/>
<protein>
    <submittedName>
        <fullName evidence="3">Histidine kinase</fullName>
    </submittedName>
</protein>
<feature type="domain" description="Signal transduction histidine kinase internal region" evidence="2">
    <location>
        <begin position="146"/>
        <end position="223"/>
    </location>
</feature>
<name>A0A4Q1DEU4_9BACT</name>